<name>A0A3S9U8U0_9CAUD</name>
<keyword evidence="2" id="KW-1185">Reference proteome</keyword>
<dbReference type="Proteomes" id="UP000287372">
    <property type="component" value="Segment"/>
</dbReference>
<protein>
    <submittedName>
        <fullName evidence="1">Uncharacterized protein</fullName>
    </submittedName>
</protein>
<evidence type="ECO:0000313" key="1">
    <source>
        <dbReference type="EMBL" id="AZS06663.1"/>
    </source>
</evidence>
<gene>
    <name evidence="1" type="primary">23</name>
    <name evidence="1" type="ORF">SEA_HIYAA_23</name>
</gene>
<sequence>MTIRSVWHINNTQTREDTRFAPLGIMTPNSTSALSTANGVVPTSNNPMNLTSTGAMTAQVEIGRAVVQGLLTQGCYPVVITAPEALTFADGDATNPRIDSVMIVIRDDPYDSSGFTDVRVIVEPGTPAASPVAPALPTEASLRLWDVRVEAGVSAGGGGIDWGTKLTDRRSYAVALGGIGVGNNPGAYAGQWRDSGGSAGTLSRYNGTAWESYVRLDSGGQLQIGDVNLRRDFSNVLATDDLFRIYRPATSDNAISLRLPTDTSASRWYINADGNMNWGPGGTTSTDTNLYRAAADTLKTDSKFRSEVEVVTSGITGMASGWALNSFFGRRTAQVVVLDLYINRTGAAITVNQNDNVTDINLCTVPAGWRPQHSTISGFFDNGVTGIGGVVVGTDGVVTLRSSAGTIGNDTNLRMQFVFIQVN</sequence>
<evidence type="ECO:0000313" key="2">
    <source>
        <dbReference type="Proteomes" id="UP000287372"/>
    </source>
</evidence>
<dbReference type="KEGG" id="vg:55009801"/>
<dbReference type="RefSeq" id="YP_009818459.1">
    <property type="nucleotide sequence ID" value="NC_048139.1"/>
</dbReference>
<proteinExistence type="predicted"/>
<accession>A0A3S9U8U0</accession>
<dbReference type="EMBL" id="MK279841">
    <property type="protein sequence ID" value="AZS06663.1"/>
    <property type="molecule type" value="Genomic_DNA"/>
</dbReference>
<dbReference type="GeneID" id="55009801"/>
<organism evidence="1 2">
    <name type="scientific">Streptomyces phage Hiyaa</name>
    <dbReference type="NCBI Taxonomy" id="2499072"/>
    <lineage>
        <taxon>Viruses</taxon>
        <taxon>Duplodnaviria</taxon>
        <taxon>Heunggongvirae</taxon>
        <taxon>Uroviricota</taxon>
        <taxon>Caudoviricetes</taxon>
        <taxon>Hiyaavirus</taxon>
        <taxon>Hiyaavirus hiyaa</taxon>
    </lineage>
</organism>
<reference evidence="1 2" key="1">
    <citation type="submission" date="2018-12" db="EMBL/GenBank/DDBJ databases">
        <authorList>
            <person name="Lieu J.K."/>
            <person name="Tian C.Z."/>
            <person name="Hsaio W.J."/>
            <person name="Shaffer C.D."/>
            <person name="Weston-Hafer K.A."/>
            <person name="Russell D.A."/>
            <person name="Pope W.H."/>
            <person name="Jacobs-Sera D."/>
            <person name="Hendrix R.W."/>
            <person name="Hatfull G.F."/>
        </authorList>
    </citation>
    <scope>NUCLEOTIDE SEQUENCE [LARGE SCALE GENOMIC DNA]</scope>
</reference>